<dbReference type="Proteomes" id="UP001597261">
    <property type="component" value="Unassembled WGS sequence"/>
</dbReference>
<proteinExistence type="inferred from homology"/>
<evidence type="ECO:0000313" key="6">
    <source>
        <dbReference type="Proteomes" id="UP001597261"/>
    </source>
</evidence>
<comment type="similarity">
    <text evidence="1">Belongs to the multicopper oxidase family.</text>
</comment>
<sequence length="593" mass="63795">MAVDRRQILRGAIAGAAMAAPLGPGETAARAPSATGGTFDDPLTWPALVDGGSPVHLCIDNTTHRFGSSRTAARTLAYRLTKGKVIVPGTTSGYLGPTIVVRTGTPATVTVTNQVTRHPLAASIDTALHGASARDRTRPRTTVHLHGANSRPVDDGGPLDTFPRGSAGQPPFPNPTTYRYENNQDATALWYHDHALGITRLNVYAGLTAGYLIRDTPDTGIDTGDGTMLPAGPHEIPLILQDKAFTAAGEQYFPPAPWVSESFGDTPVVNGVARPYLTVDRGVYRFRLLNASNARFYRLGITVRGTGTVVPFWQIGGDGGLLNSPVRMKQLLIAPAERADLLVDFRGLAPGTVLEVGNSAAAPYPAGSPGTPALRQIMQFRVTGRTGWAPHRPIAGMCLRPVTPVRRLDRPAASAPVRTHSLVEITDPATGDVLMVLQDNRPFHDPVYASHPVTPDTLEVWEFANTTPDNHPIHVHLVQFQVLGRQPFDARRYRREVYADASGRVTAGSGPYPPPSPRGYLTGALQPPAANEMGWKDTVQAPPGMVTRIAVPFGCGAAPFPIAAREVYSGDYVWHCHIVDHEDHDMMQRYRVA</sequence>
<feature type="region of interest" description="Disordered" evidence="2">
    <location>
        <begin position="504"/>
        <end position="523"/>
    </location>
</feature>
<dbReference type="PROSITE" id="PS51318">
    <property type="entry name" value="TAT"/>
    <property type="match status" value="1"/>
</dbReference>
<reference evidence="6" key="1">
    <citation type="journal article" date="2019" name="Int. J. Syst. Evol. Microbiol.">
        <title>The Global Catalogue of Microorganisms (GCM) 10K type strain sequencing project: providing services to taxonomists for standard genome sequencing and annotation.</title>
        <authorList>
            <consortium name="The Broad Institute Genomics Platform"/>
            <consortium name="The Broad Institute Genome Sequencing Center for Infectious Disease"/>
            <person name="Wu L."/>
            <person name="Ma J."/>
        </authorList>
    </citation>
    <scope>NUCLEOTIDE SEQUENCE [LARGE SCALE GENOMIC DNA]</scope>
    <source>
        <strain evidence="6">CGMCC 1.12470</strain>
    </source>
</reference>
<dbReference type="SUPFAM" id="SSF49503">
    <property type="entry name" value="Cupredoxins"/>
    <property type="match status" value="3"/>
</dbReference>
<feature type="domain" description="Plastocyanin-like" evidence="4">
    <location>
        <begin position="140"/>
        <end position="216"/>
    </location>
</feature>
<dbReference type="InterPro" id="IPR011706">
    <property type="entry name" value="Cu-oxidase_C"/>
</dbReference>
<dbReference type="InterPro" id="IPR011707">
    <property type="entry name" value="Cu-oxidase-like_N"/>
</dbReference>
<name>A0ABW4J1Q0_9ACTN</name>
<dbReference type="Gene3D" id="2.60.40.420">
    <property type="entry name" value="Cupredoxins - blue copper proteins"/>
    <property type="match status" value="3"/>
</dbReference>
<dbReference type="RefSeq" id="WP_381092364.1">
    <property type="nucleotide sequence ID" value="NZ_JBHUDX010000143.1"/>
</dbReference>
<accession>A0ABW4J1Q0</accession>
<organism evidence="5 6">
    <name type="scientific">Streptomyces caeni</name>
    <dbReference type="NCBI Taxonomy" id="2307231"/>
    <lineage>
        <taxon>Bacteria</taxon>
        <taxon>Bacillati</taxon>
        <taxon>Actinomycetota</taxon>
        <taxon>Actinomycetes</taxon>
        <taxon>Kitasatosporales</taxon>
        <taxon>Streptomycetaceae</taxon>
        <taxon>Streptomyces</taxon>
    </lineage>
</organism>
<protein>
    <submittedName>
        <fullName evidence="5">Multicopper oxidase family protein</fullName>
    </submittedName>
</protein>
<comment type="caution">
    <text evidence="5">The sequence shown here is derived from an EMBL/GenBank/DDBJ whole genome shotgun (WGS) entry which is preliminary data.</text>
</comment>
<evidence type="ECO:0000259" key="4">
    <source>
        <dbReference type="Pfam" id="PF07732"/>
    </source>
</evidence>
<gene>
    <name evidence="5" type="ORF">ACFSL4_36465</name>
</gene>
<dbReference type="InterPro" id="IPR006311">
    <property type="entry name" value="TAT_signal"/>
</dbReference>
<evidence type="ECO:0000256" key="1">
    <source>
        <dbReference type="ARBA" id="ARBA00010609"/>
    </source>
</evidence>
<dbReference type="CDD" id="cd13868">
    <property type="entry name" value="CuRO_2_CotA_like"/>
    <property type="match status" value="1"/>
</dbReference>
<feature type="domain" description="Plastocyanin-like" evidence="3">
    <location>
        <begin position="440"/>
        <end position="592"/>
    </location>
</feature>
<evidence type="ECO:0000256" key="2">
    <source>
        <dbReference type="SAM" id="MobiDB-lite"/>
    </source>
</evidence>
<dbReference type="CDD" id="cd13891">
    <property type="entry name" value="CuRO_3_CotA_like"/>
    <property type="match status" value="1"/>
</dbReference>
<dbReference type="Pfam" id="PF07731">
    <property type="entry name" value="Cu-oxidase_2"/>
    <property type="match status" value="1"/>
</dbReference>
<dbReference type="EMBL" id="JBHUDX010000143">
    <property type="protein sequence ID" value="MFD1663512.1"/>
    <property type="molecule type" value="Genomic_DNA"/>
</dbReference>
<dbReference type="PANTHER" id="PTHR48267">
    <property type="entry name" value="CUPREDOXIN SUPERFAMILY PROTEIN"/>
    <property type="match status" value="1"/>
</dbReference>
<dbReference type="PANTHER" id="PTHR48267:SF1">
    <property type="entry name" value="BILIRUBIN OXIDASE"/>
    <property type="match status" value="1"/>
</dbReference>
<dbReference type="Pfam" id="PF07732">
    <property type="entry name" value="Cu-oxidase_3"/>
    <property type="match status" value="1"/>
</dbReference>
<evidence type="ECO:0000259" key="3">
    <source>
        <dbReference type="Pfam" id="PF07731"/>
    </source>
</evidence>
<dbReference type="InterPro" id="IPR045087">
    <property type="entry name" value="Cu-oxidase_fam"/>
</dbReference>
<dbReference type="InterPro" id="IPR008972">
    <property type="entry name" value="Cupredoxin"/>
</dbReference>
<evidence type="ECO:0000313" key="5">
    <source>
        <dbReference type="EMBL" id="MFD1663512.1"/>
    </source>
</evidence>
<keyword evidence="6" id="KW-1185">Reference proteome</keyword>